<feature type="domain" description="HTH cro/C1-type" evidence="1">
    <location>
        <begin position="4"/>
        <end position="51"/>
    </location>
</feature>
<sequence>MKTKKIKLIDVAKATNKTHASVSFWLSGGSKPTITDVEIMDKQFGIPPNAWYDITSYVVNNSKRFGNLKILRKAHNGNA</sequence>
<accession>A0A8S5TL90</accession>
<evidence type="ECO:0000259" key="1">
    <source>
        <dbReference type="PROSITE" id="PS50943"/>
    </source>
</evidence>
<dbReference type="InterPro" id="IPR001387">
    <property type="entry name" value="Cro/C1-type_HTH"/>
</dbReference>
<dbReference type="EMBL" id="BK032844">
    <property type="protein sequence ID" value="DAF63819.1"/>
    <property type="molecule type" value="Genomic_DNA"/>
</dbReference>
<dbReference type="SUPFAM" id="SSF47413">
    <property type="entry name" value="lambda repressor-like DNA-binding domains"/>
    <property type="match status" value="1"/>
</dbReference>
<dbReference type="GO" id="GO:0003677">
    <property type="term" value="F:DNA binding"/>
    <property type="evidence" value="ECO:0007669"/>
    <property type="project" value="InterPro"/>
</dbReference>
<dbReference type="Pfam" id="PF01381">
    <property type="entry name" value="HTH_3"/>
    <property type="match status" value="1"/>
</dbReference>
<reference evidence="2" key="1">
    <citation type="journal article" date="2021" name="Proc. Natl. Acad. Sci. U.S.A.">
        <title>A Catalog of Tens of Thousands of Viruses from Human Metagenomes Reveals Hidden Associations with Chronic Diseases.</title>
        <authorList>
            <person name="Tisza M.J."/>
            <person name="Buck C.B."/>
        </authorList>
    </citation>
    <scope>NUCLEOTIDE SEQUENCE</scope>
    <source>
        <strain evidence="2">CtSmR6</strain>
    </source>
</reference>
<organism evidence="2">
    <name type="scientific">Siphoviridae sp. ctSmR6</name>
    <dbReference type="NCBI Taxonomy" id="2827873"/>
    <lineage>
        <taxon>Viruses</taxon>
        <taxon>Duplodnaviria</taxon>
        <taxon>Heunggongvirae</taxon>
        <taxon>Uroviricota</taxon>
        <taxon>Caudoviricetes</taxon>
    </lineage>
</organism>
<name>A0A8S5TL90_9CAUD</name>
<dbReference type="InterPro" id="IPR010982">
    <property type="entry name" value="Lambda_DNA-bd_dom_sf"/>
</dbReference>
<proteinExistence type="predicted"/>
<evidence type="ECO:0000313" key="2">
    <source>
        <dbReference type="EMBL" id="DAF63819.1"/>
    </source>
</evidence>
<dbReference type="CDD" id="cd00093">
    <property type="entry name" value="HTH_XRE"/>
    <property type="match status" value="1"/>
</dbReference>
<dbReference type="PROSITE" id="PS50943">
    <property type="entry name" value="HTH_CROC1"/>
    <property type="match status" value="1"/>
</dbReference>
<protein>
    <submittedName>
        <fullName evidence="2">Helix-turn-helix XRE-family like protein</fullName>
    </submittedName>
</protein>